<feature type="transmembrane region" description="Helical" evidence="11">
    <location>
        <begin position="398"/>
        <end position="419"/>
    </location>
</feature>
<evidence type="ECO:0000256" key="11">
    <source>
        <dbReference type="SAM" id="Phobius"/>
    </source>
</evidence>
<feature type="domain" description="PA" evidence="13">
    <location>
        <begin position="62"/>
        <end position="148"/>
    </location>
</feature>
<feature type="signal peptide" evidence="12">
    <location>
        <begin position="1"/>
        <end position="21"/>
    </location>
</feature>
<evidence type="ECO:0000256" key="5">
    <source>
        <dbReference type="ARBA" id="ARBA00022737"/>
    </source>
</evidence>
<evidence type="ECO:0000256" key="6">
    <source>
        <dbReference type="ARBA" id="ARBA00022837"/>
    </source>
</evidence>
<accession>A0AAU9IBU9</accession>
<name>A0AAU9IBU9_9CILI</name>
<dbReference type="InterPro" id="IPR056858">
    <property type="entry name" value="VSR_TRX"/>
</dbReference>
<keyword evidence="8 11" id="KW-0472">Membrane</keyword>
<dbReference type="InterPro" id="IPR003137">
    <property type="entry name" value="PA_domain"/>
</dbReference>
<dbReference type="GO" id="GO:0012505">
    <property type="term" value="C:endomembrane system"/>
    <property type="evidence" value="ECO:0007669"/>
    <property type="project" value="UniProtKB-SubCell"/>
</dbReference>
<evidence type="ECO:0000256" key="8">
    <source>
        <dbReference type="ARBA" id="ARBA00023136"/>
    </source>
</evidence>
<comment type="subcellular location">
    <subcellularLocation>
        <location evidence="10">Endomembrane system</location>
        <topology evidence="10">Single-pass membrane protein</topology>
    </subcellularLocation>
    <subcellularLocation>
        <location evidence="1">Membrane</location>
        <topology evidence="1">Single-pass type I membrane protein</topology>
    </subcellularLocation>
</comment>
<dbReference type="Proteomes" id="UP001162131">
    <property type="component" value="Unassembled WGS sequence"/>
</dbReference>
<protein>
    <recommendedName>
        <fullName evidence="17">PA domain-containing protein</fullName>
    </recommendedName>
</protein>
<keyword evidence="9" id="KW-0325">Glycoprotein</keyword>
<keyword evidence="3 11" id="KW-0812">Transmembrane</keyword>
<feature type="domain" description="Vacuolar sorting receptor thioredoxin-like" evidence="14">
    <location>
        <begin position="174"/>
        <end position="370"/>
    </location>
</feature>
<dbReference type="GO" id="GO:0016020">
    <property type="term" value="C:membrane"/>
    <property type="evidence" value="ECO:0007669"/>
    <property type="project" value="UniProtKB-SubCell"/>
</dbReference>
<feature type="chain" id="PRO_5043807022" description="PA domain-containing protein" evidence="12">
    <location>
        <begin position="22"/>
        <end position="451"/>
    </location>
</feature>
<dbReference type="Pfam" id="PF02225">
    <property type="entry name" value="PA"/>
    <property type="match status" value="1"/>
</dbReference>
<reference evidence="15" key="1">
    <citation type="submission" date="2021-09" db="EMBL/GenBank/DDBJ databases">
        <authorList>
            <consortium name="AG Swart"/>
            <person name="Singh M."/>
            <person name="Singh A."/>
            <person name="Seah K."/>
            <person name="Emmerich C."/>
        </authorList>
    </citation>
    <scope>NUCLEOTIDE SEQUENCE</scope>
    <source>
        <strain evidence="15">ATCC30299</strain>
    </source>
</reference>
<dbReference type="PANTHER" id="PTHR22702:SF1">
    <property type="entry name" value="PROTEASE-ASSOCIATED DOMAIN-CONTAINING PROTEIN 1"/>
    <property type="match status" value="1"/>
</dbReference>
<gene>
    <name evidence="15" type="ORF">BSTOLATCC_MIC3958</name>
</gene>
<keyword evidence="16" id="KW-1185">Reference proteome</keyword>
<sequence length="451" mass="51344">MYFLFLLISVAFCKILVYAPAELKEAVRNRYSHSGLKSSLANFGNPPYGSSIVGRVFYREAEKLACDAITPFNWNDEESINSPILLVERGDCPFVVKARHAQDIGAKALIVIDNREENPENVIMIDSGTGGNIYIPTLLISESDGNLLKLYLEEKKEAVSLMLSFEVPYRDGHINYDIWMSSENVKIQNFLHQFYNVGAKLTKKQATFVPHYVLWYCDDCANHGFTSDNSNCVSGGRYCAPDPDGNGPRTGRDVVIENLRQICIYKQTENDQDYSLWFKYMKSYNTTCEDMEACTEKFLKDAGIDHKKIKKCMDDSFIGNKRPILDDNTLLRDEFNTWGKLGLSFYPALIVNNFTYRGDWESSAILKALCAGYGAYQEPDLCSQDQSPEKAESSNSTIIFILILSFALIGAIAVFYRMWMNREMKEEMRVQVNSTVNQYFAMSDSPRNRRS</sequence>
<evidence type="ECO:0000256" key="12">
    <source>
        <dbReference type="SAM" id="SignalP"/>
    </source>
</evidence>
<comment type="caution">
    <text evidence="15">The sequence shown here is derived from an EMBL/GenBank/DDBJ whole genome shotgun (WGS) entry which is preliminary data.</text>
</comment>
<evidence type="ECO:0000256" key="2">
    <source>
        <dbReference type="ARBA" id="ARBA00022536"/>
    </source>
</evidence>
<dbReference type="PANTHER" id="PTHR22702">
    <property type="entry name" value="PROTEASE-ASSOCIATED DOMAIN-CONTAINING PROTEIN"/>
    <property type="match status" value="1"/>
</dbReference>
<evidence type="ECO:0000256" key="1">
    <source>
        <dbReference type="ARBA" id="ARBA00004479"/>
    </source>
</evidence>
<dbReference type="SUPFAM" id="SSF52025">
    <property type="entry name" value="PA domain"/>
    <property type="match status" value="1"/>
</dbReference>
<evidence type="ECO:0000259" key="14">
    <source>
        <dbReference type="Pfam" id="PF25011"/>
    </source>
</evidence>
<evidence type="ECO:0000256" key="7">
    <source>
        <dbReference type="ARBA" id="ARBA00022989"/>
    </source>
</evidence>
<dbReference type="EMBL" id="CAJZBQ010000004">
    <property type="protein sequence ID" value="CAG9311672.1"/>
    <property type="molecule type" value="Genomic_DNA"/>
</dbReference>
<proteinExistence type="predicted"/>
<keyword evidence="7 11" id="KW-1133">Transmembrane helix</keyword>
<evidence type="ECO:0000256" key="3">
    <source>
        <dbReference type="ARBA" id="ARBA00022692"/>
    </source>
</evidence>
<evidence type="ECO:0000256" key="10">
    <source>
        <dbReference type="ARBA" id="ARBA00037847"/>
    </source>
</evidence>
<keyword evidence="5" id="KW-0677">Repeat</keyword>
<evidence type="ECO:0000259" key="13">
    <source>
        <dbReference type="Pfam" id="PF02225"/>
    </source>
</evidence>
<keyword evidence="6" id="KW-0106">Calcium</keyword>
<organism evidence="15 16">
    <name type="scientific">Blepharisma stoltei</name>
    <dbReference type="NCBI Taxonomy" id="1481888"/>
    <lineage>
        <taxon>Eukaryota</taxon>
        <taxon>Sar</taxon>
        <taxon>Alveolata</taxon>
        <taxon>Ciliophora</taxon>
        <taxon>Postciliodesmatophora</taxon>
        <taxon>Heterotrichea</taxon>
        <taxon>Heterotrichida</taxon>
        <taxon>Blepharismidae</taxon>
        <taxon>Blepharisma</taxon>
    </lineage>
</organism>
<evidence type="ECO:0008006" key="17">
    <source>
        <dbReference type="Google" id="ProtNLM"/>
    </source>
</evidence>
<dbReference type="InterPro" id="IPR046450">
    <property type="entry name" value="PA_dom_sf"/>
</dbReference>
<evidence type="ECO:0000256" key="4">
    <source>
        <dbReference type="ARBA" id="ARBA00022729"/>
    </source>
</evidence>
<keyword evidence="4 12" id="KW-0732">Signal</keyword>
<dbReference type="Pfam" id="PF25011">
    <property type="entry name" value="VSR_TRX"/>
    <property type="match status" value="1"/>
</dbReference>
<evidence type="ECO:0000313" key="15">
    <source>
        <dbReference type="EMBL" id="CAG9311672.1"/>
    </source>
</evidence>
<dbReference type="AlphaFoldDB" id="A0AAU9IBU9"/>
<evidence type="ECO:0000313" key="16">
    <source>
        <dbReference type="Proteomes" id="UP001162131"/>
    </source>
</evidence>
<dbReference type="Gene3D" id="3.50.30.30">
    <property type="match status" value="1"/>
</dbReference>
<keyword evidence="2" id="KW-0245">EGF-like domain</keyword>
<evidence type="ECO:0000256" key="9">
    <source>
        <dbReference type="ARBA" id="ARBA00023180"/>
    </source>
</evidence>